<evidence type="ECO:0000313" key="3">
    <source>
        <dbReference type="Proteomes" id="UP000461409"/>
    </source>
</evidence>
<dbReference type="PROSITE" id="PS50164">
    <property type="entry name" value="GIY_YIG"/>
    <property type="match status" value="1"/>
</dbReference>
<dbReference type="Gene3D" id="3.40.1440.10">
    <property type="entry name" value="GIY-YIG endonuclease"/>
    <property type="match status" value="1"/>
</dbReference>
<dbReference type="CDD" id="cd10446">
    <property type="entry name" value="GIY-YIG_unchar_1"/>
    <property type="match status" value="1"/>
</dbReference>
<dbReference type="Proteomes" id="UP000461409">
    <property type="component" value="Unassembled WGS sequence"/>
</dbReference>
<comment type="caution">
    <text evidence="2">The sequence shown here is derived from an EMBL/GenBank/DDBJ whole genome shotgun (WGS) entry which is preliminary data.</text>
</comment>
<reference evidence="2 3" key="1">
    <citation type="submission" date="2019-12" db="EMBL/GenBank/DDBJ databases">
        <authorList>
            <person name="Lee S.D."/>
        </authorList>
    </citation>
    <scope>NUCLEOTIDE SEQUENCE [LARGE SCALE GENOMIC DNA]</scope>
    <source>
        <strain evidence="2 3">GH3-10</strain>
    </source>
</reference>
<sequence length="280" mass="31722">MALRFNMLLQDEGYDPREVRLLRHQHVAKDGLTPYALWRDRPGEFERYQSAQKSDRSAYFASRYWAAFVVPPDGSTLFVGLYEIGDCAPVATDWIDPLMRQTSTQIGRALDIYQFERVPAFDHYAGRVRVEWGDGTRAWAQRASNRKGDKPVVELAREFREPDFPGFTNFIGNFGGLPSLPQSWVMALSAARGVYLLTCPRTFEQYVGSACGTEGFWGRWKDYAVTGHGGNIRLKSRDASDYQVSILEVAGSAATTEQILAMEQLWKRKLQSRDMGLNAN</sequence>
<evidence type="ECO:0000313" key="2">
    <source>
        <dbReference type="EMBL" id="MWV27470.1"/>
    </source>
</evidence>
<dbReference type="AlphaFoldDB" id="A0A844XCB5"/>
<feature type="domain" description="GIY-YIG" evidence="1">
    <location>
        <begin position="190"/>
        <end position="279"/>
    </location>
</feature>
<gene>
    <name evidence="2" type="ORF">GRF63_06090</name>
</gene>
<dbReference type="InterPro" id="IPR000305">
    <property type="entry name" value="GIY-YIG_endonuc"/>
</dbReference>
<name>A0A844XCB5_9SPHN</name>
<evidence type="ECO:0000259" key="1">
    <source>
        <dbReference type="PROSITE" id="PS50164"/>
    </source>
</evidence>
<protein>
    <submittedName>
        <fullName evidence="2">GIY-YIG nuclease family protein</fullName>
    </submittedName>
</protein>
<keyword evidence="3" id="KW-1185">Reference proteome</keyword>
<dbReference type="InterPro" id="IPR035901">
    <property type="entry name" value="GIY-YIG_endonuc_sf"/>
</dbReference>
<organism evidence="2 3">
    <name type="scientific">Aurantiacibacter rhizosphaerae</name>
    <dbReference type="NCBI Taxonomy" id="2691582"/>
    <lineage>
        <taxon>Bacteria</taxon>
        <taxon>Pseudomonadati</taxon>
        <taxon>Pseudomonadota</taxon>
        <taxon>Alphaproteobacteria</taxon>
        <taxon>Sphingomonadales</taxon>
        <taxon>Erythrobacteraceae</taxon>
        <taxon>Aurantiacibacter</taxon>
    </lineage>
</organism>
<dbReference type="SUPFAM" id="SSF82771">
    <property type="entry name" value="GIY-YIG endonuclease"/>
    <property type="match status" value="1"/>
</dbReference>
<dbReference type="EMBL" id="WUBR01000001">
    <property type="protein sequence ID" value="MWV27470.1"/>
    <property type="molecule type" value="Genomic_DNA"/>
</dbReference>
<reference evidence="2 3" key="2">
    <citation type="submission" date="2020-02" db="EMBL/GenBank/DDBJ databases">
        <title>Erythrobacter dongmakensis sp. nov., isolated from a tidal mudflat.</title>
        <authorList>
            <person name="Kim I.S."/>
        </authorList>
    </citation>
    <scope>NUCLEOTIDE SEQUENCE [LARGE SCALE GENOMIC DNA]</scope>
    <source>
        <strain evidence="2 3">GH3-10</strain>
    </source>
</reference>
<proteinExistence type="predicted"/>
<accession>A0A844XCB5</accession>